<reference evidence="2" key="2">
    <citation type="journal article" date="2023" name="Plant Pathol.">
        <title>Dismantling and reorganizing Pseudomonas marginalis sensu#lato.</title>
        <authorList>
            <person name="Sawada H."/>
            <person name="Fujikawa T."/>
            <person name="Satou M."/>
        </authorList>
    </citation>
    <scope>NUCLEOTIDE SEQUENCE</scope>
    <source>
        <strain evidence="2">MAFF 301350</strain>
    </source>
</reference>
<name>A0A9Q2XJ43_9PSED</name>
<feature type="compositionally biased region" description="Basic residues" evidence="1">
    <location>
        <begin position="1"/>
        <end position="16"/>
    </location>
</feature>
<protein>
    <submittedName>
        <fullName evidence="2">Uncharacterized protein</fullName>
    </submittedName>
</protein>
<evidence type="ECO:0000313" key="3">
    <source>
        <dbReference type="Proteomes" id="UP001106592"/>
    </source>
</evidence>
<proteinExistence type="predicted"/>
<feature type="region of interest" description="Disordered" evidence="1">
    <location>
        <begin position="1"/>
        <end position="34"/>
    </location>
</feature>
<accession>A0A9Q2XJ43</accession>
<dbReference type="RefSeq" id="WP_186517010.1">
    <property type="nucleotide sequence ID" value="NZ_JAHTBI010000027.1"/>
</dbReference>
<sequence>MASDRKKAKRAKRAKLKAKEARGARHVMSDDNSESLDSIAQSMMSMLVKLGEAEETSMVEMLKTLIIETGRGEIPYLDDEIDSQIIILKVYGRSTEGRTEDWMEQPIFLAAYAEAARWVGRPELIEAWQDAFVLED</sequence>
<dbReference type="AlphaFoldDB" id="A0A9Q2XJ43"/>
<organism evidence="2 3">
    <name type="scientific">Pseudomonas aegrilactucae</name>
    <dbReference type="NCBI Taxonomy" id="2854028"/>
    <lineage>
        <taxon>Bacteria</taxon>
        <taxon>Pseudomonadati</taxon>
        <taxon>Pseudomonadota</taxon>
        <taxon>Gammaproteobacteria</taxon>
        <taxon>Pseudomonadales</taxon>
        <taxon>Pseudomonadaceae</taxon>
        <taxon>Pseudomonas</taxon>
    </lineage>
</organism>
<comment type="caution">
    <text evidence="2">The sequence shown here is derived from an EMBL/GenBank/DDBJ whole genome shotgun (WGS) entry which is preliminary data.</text>
</comment>
<dbReference type="Proteomes" id="UP001106592">
    <property type="component" value="Unassembled WGS sequence"/>
</dbReference>
<keyword evidence="3" id="KW-1185">Reference proteome</keyword>
<reference evidence="2" key="1">
    <citation type="journal article" date="2022" name="Int. J. Syst. Evol. Microbiol.">
        <title>Pseudomonas aegrilactucae sp. nov. and Pseudomonas morbosilactucae sp. nov., pathogens causing bacterial rot of lettuce in Japan.</title>
        <authorList>
            <person name="Sawada H."/>
            <person name="Fujikawa T."/>
            <person name="Satou M."/>
        </authorList>
    </citation>
    <scope>NUCLEOTIDE SEQUENCE</scope>
    <source>
        <strain evidence="2">MAFF 301350</strain>
    </source>
</reference>
<evidence type="ECO:0000313" key="2">
    <source>
        <dbReference type="EMBL" id="MBV6287114.1"/>
    </source>
</evidence>
<gene>
    <name evidence="2" type="ORF">KUO17_08720</name>
</gene>
<evidence type="ECO:0000256" key="1">
    <source>
        <dbReference type="SAM" id="MobiDB-lite"/>
    </source>
</evidence>
<dbReference type="EMBL" id="JAHTBI010000027">
    <property type="protein sequence ID" value="MBV6287114.1"/>
    <property type="molecule type" value="Genomic_DNA"/>
</dbReference>
<feature type="compositionally biased region" description="Basic and acidic residues" evidence="1">
    <location>
        <begin position="17"/>
        <end position="29"/>
    </location>
</feature>